<organism evidence="2 3">
    <name type="scientific">Araneus ventricosus</name>
    <name type="common">Orbweaver spider</name>
    <name type="synonym">Epeira ventricosa</name>
    <dbReference type="NCBI Taxonomy" id="182803"/>
    <lineage>
        <taxon>Eukaryota</taxon>
        <taxon>Metazoa</taxon>
        <taxon>Ecdysozoa</taxon>
        <taxon>Arthropoda</taxon>
        <taxon>Chelicerata</taxon>
        <taxon>Arachnida</taxon>
        <taxon>Araneae</taxon>
        <taxon>Araneomorphae</taxon>
        <taxon>Entelegynae</taxon>
        <taxon>Araneoidea</taxon>
        <taxon>Araneidae</taxon>
        <taxon>Araneus</taxon>
    </lineage>
</organism>
<sequence length="243" mass="28111">MVLATIHGYVCFEAKDSEIYWTYGQKIDKNKYRFVVGWFGAYAFHVVCMEYPCIITFSMSILMQQCEGILLQFQKNIKNAKFSTPAQYYKMLNDYNTIEDKILLLQAIMSKPLFLILSIGFLSFYSSFMAFFLVEYDAYDLTEVVSNCFTATTIIFSVTIYGSRIPERILEIKRTIRSVIDEQKAANQMNEREISALVRIEQKEVIHLTACGLVYLERTFLLSAFGTVFTYGLLISNLKFTSF</sequence>
<dbReference type="Proteomes" id="UP000499080">
    <property type="component" value="Unassembled WGS sequence"/>
</dbReference>
<evidence type="ECO:0000313" key="2">
    <source>
        <dbReference type="EMBL" id="GBN91353.1"/>
    </source>
</evidence>
<proteinExistence type="predicted"/>
<feature type="transmembrane region" description="Helical" evidence="1">
    <location>
        <begin position="144"/>
        <end position="163"/>
    </location>
</feature>
<evidence type="ECO:0008006" key="4">
    <source>
        <dbReference type="Google" id="ProtNLM"/>
    </source>
</evidence>
<reference evidence="2 3" key="1">
    <citation type="journal article" date="2019" name="Sci. Rep.">
        <title>Orb-weaving spider Araneus ventricosus genome elucidates the spidroin gene catalogue.</title>
        <authorList>
            <person name="Kono N."/>
            <person name="Nakamura H."/>
            <person name="Ohtoshi R."/>
            <person name="Moran D.A.P."/>
            <person name="Shinohara A."/>
            <person name="Yoshida Y."/>
            <person name="Fujiwara M."/>
            <person name="Mori M."/>
            <person name="Tomita M."/>
            <person name="Arakawa K."/>
        </authorList>
    </citation>
    <scope>NUCLEOTIDE SEQUENCE [LARGE SCALE GENOMIC DNA]</scope>
</reference>
<dbReference type="AlphaFoldDB" id="A0A4Y2SUN7"/>
<feature type="transmembrane region" description="Helical" evidence="1">
    <location>
        <begin position="113"/>
        <end position="132"/>
    </location>
</feature>
<keyword evidence="1" id="KW-1133">Transmembrane helix</keyword>
<name>A0A4Y2SUN7_ARAVE</name>
<accession>A0A4Y2SUN7</accession>
<keyword evidence="1" id="KW-0472">Membrane</keyword>
<protein>
    <recommendedName>
        <fullName evidence="4">Gustatory receptor</fullName>
    </recommendedName>
</protein>
<gene>
    <name evidence="2" type="ORF">AVEN_103290_1</name>
</gene>
<evidence type="ECO:0000256" key="1">
    <source>
        <dbReference type="SAM" id="Phobius"/>
    </source>
</evidence>
<keyword evidence="1" id="KW-0812">Transmembrane</keyword>
<comment type="caution">
    <text evidence="2">The sequence shown here is derived from an EMBL/GenBank/DDBJ whole genome shotgun (WGS) entry which is preliminary data.</text>
</comment>
<dbReference type="EMBL" id="BGPR01023847">
    <property type="protein sequence ID" value="GBN91353.1"/>
    <property type="molecule type" value="Genomic_DNA"/>
</dbReference>
<keyword evidence="3" id="KW-1185">Reference proteome</keyword>
<evidence type="ECO:0000313" key="3">
    <source>
        <dbReference type="Proteomes" id="UP000499080"/>
    </source>
</evidence>